<keyword evidence="1" id="KW-0812">Transmembrane</keyword>
<dbReference type="EMBL" id="FSQZ01000001">
    <property type="protein sequence ID" value="SIN76756.1"/>
    <property type="molecule type" value="Genomic_DNA"/>
</dbReference>
<evidence type="ECO:0000313" key="2">
    <source>
        <dbReference type="EMBL" id="SIN76756.1"/>
    </source>
</evidence>
<proteinExistence type="predicted"/>
<evidence type="ECO:0000313" key="3">
    <source>
        <dbReference type="Proteomes" id="UP000185093"/>
    </source>
</evidence>
<comment type="caution">
    <text evidence="2">The sequence shown here is derived from an EMBL/GenBank/DDBJ whole genome shotgun (WGS) entry which is preliminary data.</text>
</comment>
<evidence type="ECO:0000256" key="1">
    <source>
        <dbReference type="SAM" id="Phobius"/>
    </source>
</evidence>
<accession>A0ABY1JFQ3</accession>
<name>A0ABY1JFQ3_9BACT</name>
<gene>
    <name evidence="2" type="ORF">SAMN05444368_1803</name>
</gene>
<keyword evidence="1" id="KW-0472">Membrane</keyword>
<feature type="transmembrane region" description="Helical" evidence="1">
    <location>
        <begin position="12"/>
        <end position="33"/>
    </location>
</feature>
<sequence>MTDAKKIRQGRLFAVIGIFIMAVGSFMACLSNTGSGINTGNILLILSLALTTYGFTYWRP</sequence>
<dbReference type="Proteomes" id="UP000185093">
    <property type="component" value="Unassembled WGS sequence"/>
</dbReference>
<keyword evidence="1" id="KW-1133">Transmembrane helix</keyword>
<keyword evidence="3" id="KW-1185">Reference proteome</keyword>
<reference evidence="2 3" key="1">
    <citation type="submission" date="2016-11" db="EMBL/GenBank/DDBJ databases">
        <authorList>
            <person name="Varghese N."/>
            <person name="Submissions S."/>
        </authorList>
    </citation>
    <scope>NUCLEOTIDE SEQUENCE [LARGE SCALE GENOMIC DNA]</scope>
    <source>
        <strain evidence="2 3">DSM 20664</strain>
    </source>
</reference>
<organism evidence="2 3">
    <name type="scientific">Acetomicrobium flavidum</name>
    <dbReference type="NCBI Taxonomy" id="49896"/>
    <lineage>
        <taxon>Bacteria</taxon>
        <taxon>Thermotogati</taxon>
        <taxon>Synergistota</taxon>
        <taxon>Synergistia</taxon>
        <taxon>Synergistales</taxon>
        <taxon>Acetomicrobiaceae</taxon>
        <taxon>Acetomicrobium</taxon>
    </lineage>
</organism>
<dbReference type="PROSITE" id="PS51257">
    <property type="entry name" value="PROKAR_LIPOPROTEIN"/>
    <property type="match status" value="1"/>
</dbReference>
<protein>
    <submittedName>
        <fullName evidence="2">Uncharacterized protein</fullName>
    </submittedName>
</protein>
<feature type="transmembrane region" description="Helical" evidence="1">
    <location>
        <begin position="39"/>
        <end position="58"/>
    </location>
</feature>